<evidence type="ECO:0000313" key="3">
    <source>
        <dbReference type="Proteomes" id="UP000724874"/>
    </source>
</evidence>
<dbReference type="OrthoDB" id="2846732at2759"/>
<dbReference type="GO" id="GO:0005525">
    <property type="term" value="F:GTP binding"/>
    <property type="evidence" value="ECO:0007669"/>
    <property type="project" value="InterPro"/>
</dbReference>
<dbReference type="SUPFAM" id="SSF52540">
    <property type="entry name" value="P-loop containing nucleoside triphosphate hydrolases"/>
    <property type="match status" value="1"/>
</dbReference>
<gene>
    <name evidence="2" type="ORF">CPB84DRAFT_1784435</name>
</gene>
<protein>
    <submittedName>
        <fullName evidence="2">P-loop containing nucleoside triphosphate hydrolase protein</fullName>
    </submittedName>
</protein>
<accession>A0A9P5NLK4</accession>
<evidence type="ECO:0000313" key="2">
    <source>
        <dbReference type="EMBL" id="KAF8891112.1"/>
    </source>
</evidence>
<dbReference type="GO" id="GO:0016787">
    <property type="term" value="F:hydrolase activity"/>
    <property type="evidence" value="ECO:0007669"/>
    <property type="project" value="UniProtKB-KW"/>
</dbReference>
<feature type="domain" description="G" evidence="1">
    <location>
        <begin position="21"/>
        <end position="99"/>
    </location>
</feature>
<dbReference type="AlphaFoldDB" id="A0A9P5NLK4"/>
<comment type="caution">
    <text evidence="2">The sequence shown here is derived from an EMBL/GenBank/DDBJ whole genome shotgun (WGS) entry which is preliminary data.</text>
</comment>
<organism evidence="2 3">
    <name type="scientific">Gymnopilus junonius</name>
    <name type="common">Spectacular rustgill mushroom</name>
    <name type="synonym">Gymnopilus spectabilis subsp. junonius</name>
    <dbReference type="NCBI Taxonomy" id="109634"/>
    <lineage>
        <taxon>Eukaryota</taxon>
        <taxon>Fungi</taxon>
        <taxon>Dikarya</taxon>
        <taxon>Basidiomycota</taxon>
        <taxon>Agaricomycotina</taxon>
        <taxon>Agaricomycetes</taxon>
        <taxon>Agaricomycetidae</taxon>
        <taxon>Agaricales</taxon>
        <taxon>Agaricineae</taxon>
        <taxon>Hymenogastraceae</taxon>
        <taxon>Gymnopilus</taxon>
    </lineage>
</organism>
<dbReference type="Pfam" id="PF01926">
    <property type="entry name" value="MMR_HSR1"/>
    <property type="match status" value="1"/>
</dbReference>
<dbReference type="CDD" id="cd00882">
    <property type="entry name" value="Ras_like_GTPase"/>
    <property type="match status" value="1"/>
</dbReference>
<dbReference type="EMBL" id="JADNYJ010000073">
    <property type="protein sequence ID" value="KAF8891112.1"/>
    <property type="molecule type" value="Genomic_DNA"/>
</dbReference>
<sequence length="208" mass="23770">MGVILSKRKAAKGLSAEDIIIVVVGPTGAGKSTFINLVTASDQLAVGKGLSTCTKEIKHVRWTPETEGQRRRQVVFVDTPPLFDPEQTRSHSEKQMEKKINDWLKKSYGKRLRVFGILYLYRISDNRMTDPPYPNFQMFQRLLGAKYHPRVLLVTTMWEIVSPKAGEQRKKEVEKHWQEMTAHGSAVLTHNGKRESAQSIVQRLLDQR</sequence>
<reference evidence="2" key="1">
    <citation type="submission" date="2020-11" db="EMBL/GenBank/DDBJ databases">
        <authorList>
            <consortium name="DOE Joint Genome Institute"/>
            <person name="Ahrendt S."/>
            <person name="Riley R."/>
            <person name="Andreopoulos W."/>
            <person name="LaButti K."/>
            <person name="Pangilinan J."/>
            <person name="Ruiz-duenas F.J."/>
            <person name="Barrasa J.M."/>
            <person name="Sanchez-Garcia M."/>
            <person name="Camarero S."/>
            <person name="Miyauchi S."/>
            <person name="Serrano A."/>
            <person name="Linde D."/>
            <person name="Babiker R."/>
            <person name="Drula E."/>
            <person name="Ayuso-Fernandez I."/>
            <person name="Pacheco R."/>
            <person name="Padilla G."/>
            <person name="Ferreira P."/>
            <person name="Barriuso J."/>
            <person name="Kellner H."/>
            <person name="Castanera R."/>
            <person name="Alfaro M."/>
            <person name="Ramirez L."/>
            <person name="Pisabarro A.G."/>
            <person name="Kuo A."/>
            <person name="Tritt A."/>
            <person name="Lipzen A."/>
            <person name="He G."/>
            <person name="Yan M."/>
            <person name="Ng V."/>
            <person name="Cullen D."/>
            <person name="Martin F."/>
            <person name="Rosso M.-N."/>
            <person name="Henrissat B."/>
            <person name="Hibbett D."/>
            <person name="Martinez A.T."/>
            <person name="Grigoriev I.V."/>
        </authorList>
    </citation>
    <scope>NUCLEOTIDE SEQUENCE</scope>
    <source>
        <strain evidence="2">AH 44721</strain>
    </source>
</reference>
<dbReference type="Proteomes" id="UP000724874">
    <property type="component" value="Unassembled WGS sequence"/>
</dbReference>
<name>A0A9P5NLK4_GYMJU</name>
<dbReference type="InterPro" id="IPR027417">
    <property type="entry name" value="P-loop_NTPase"/>
</dbReference>
<dbReference type="InterPro" id="IPR006073">
    <property type="entry name" value="GTP-bd"/>
</dbReference>
<dbReference type="Gene3D" id="3.40.50.300">
    <property type="entry name" value="P-loop containing nucleotide triphosphate hydrolases"/>
    <property type="match status" value="1"/>
</dbReference>
<evidence type="ECO:0000259" key="1">
    <source>
        <dbReference type="Pfam" id="PF01926"/>
    </source>
</evidence>
<keyword evidence="2" id="KW-0378">Hydrolase</keyword>
<proteinExistence type="predicted"/>
<keyword evidence="3" id="KW-1185">Reference proteome</keyword>